<reference evidence="2" key="1">
    <citation type="submission" date="2023-06" db="EMBL/GenBank/DDBJ databases">
        <title>Genomic of Agaribacillus aureum.</title>
        <authorList>
            <person name="Wang G."/>
        </authorList>
    </citation>
    <scope>NUCLEOTIDE SEQUENCE</scope>
    <source>
        <strain evidence="2">BMA12</strain>
    </source>
</reference>
<feature type="domain" description="SMP-30/Gluconolactonase/LRE-like region" evidence="1">
    <location>
        <begin position="52"/>
        <end position="285"/>
    </location>
</feature>
<dbReference type="PANTHER" id="PTHR47572:SF5">
    <property type="entry name" value="BLR2277 PROTEIN"/>
    <property type="match status" value="1"/>
</dbReference>
<dbReference type="RefSeq" id="WP_346759822.1">
    <property type="nucleotide sequence ID" value="NZ_JAUJEB010000004.1"/>
</dbReference>
<proteinExistence type="predicted"/>
<sequence length="308" mass="34072">MDFNMVKRDFIRLLLLFLLWGCQSGKVNNEEGEAVYKSSDFTIPEEFTSGIEGPATDSDGNIYVVNFQKQGTIGIVNQEGKSSLFADLPEGSIGNGIRLDNKGNMFVADYTGHNVLKIDVISKSIDVYVHGDSMNQPNDLAISSNGTLYASDPNWQEGTGNLWRVDNDRSLVLLEADMGTTNGLELSPDEKTLYVNESVQRNVWAYDLSPSGEISGKRLLIRFEDFGMDGMRCDVEGNIYITRHGKGTVAMVSPDGKLLQEIQLTGKKPSNITFGGDDGKTCYVTLQDRGSLESFRAEHPGREWAMRQ</sequence>
<dbReference type="Pfam" id="PF08450">
    <property type="entry name" value="SGL"/>
    <property type="match status" value="1"/>
</dbReference>
<dbReference type="PANTHER" id="PTHR47572">
    <property type="entry name" value="LIPOPROTEIN-RELATED"/>
    <property type="match status" value="1"/>
</dbReference>
<dbReference type="Proteomes" id="UP001172083">
    <property type="component" value="Unassembled WGS sequence"/>
</dbReference>
<dbReference type="InterPro" id="IPR013658">
    <property type="entry name" value="SGL"/>
</dbReference>
<evidence type="ECO:0000313" key="2">
    <source>
        <dbReference type="EMBL" id="MDN5214489.1"/>
    </source>
</evidence>
<dbReference type="InterPro" id="IPR011042">
    <property type="entry name" value="6-blade_b-propeller_TolB-like"/>
</dbReference>
<evidence type="ECO:0000259" key="1">
    <source>
        <dbReference type="Pfam" id="PF08450"/>
    </source>
</evidence>
<dbReference type="EMBL" id="JAUJEB010000004">
    <property type="protein sequence ID" value="MDN5214489.1"/>
    <property type="molecule type" value="Genomic_DNA"/>
</dbReference>
<protein>
    <submittedName>
        <fullName evidence="2">SMP-30/gluconolactonase/LRE family protein</fullName>
    </submittedName>
</protein>
<evidence type="ECO:0000313" key="3">
    <source>
        <dbReference type="Proteomes" id="UP001172083"/>
    </source>
</evidence>
<keyword evidence="3" id="KW-1185">Reference proteome</keyword>
<dbReference type="Gene3D" id="2.120.10.30">
    <property type="entry name" value="TolB, C-terminal domain"/>
    <property type="match status" value="1"/>
</dbReference>
<name>A0ABT8L9S2_9BACT</name>
<organism evidence="2 3">
    <name type="scientific">Agaribacillus aureus</name>
    <dbReference type="NCBI Taxonomy" id="3051825"/>
    <lineage>
        <taxon>Bacteria</taxon>
        <taxon>Pseudomonadati</taxon>
        <taxon>Bacteroidota</taxon>
        <taxon>Cytophagia</taxon>
        <taxon>Cytophagales</taxon>
        <taxon>Splendidivirgaceae</taxon>
        <taxon>Agaribacillus</taxon>
    </lineage>
</organism>
<accession>A0ABT8L9S2</accession>
<dbReference type="SUPFAM" id="SSF63829">
    <property type="entry name" value="Calcium-dependent phosphotriesterase"/>
    <property type="match status" value="1"/>
</dbReference>
<gene>
    <name evidence="2" type="ORF">QQ020_20580</name>
</gene>
<dbReference type="InterPro" id="IPR051262">
    <property type="entry name" value="SMP-30/CGR1_Lactonase"/>
</dbReference>
<comment type="caution">
    <text evidence="2">The sequence shown here is derived from an EMBL/GenBank/DDBJ whole genome shotgun (WGS) entry which is preliminary data.</text>
</comment>